<dbReference type="EMBL" id="LAZR01024926">
    <property type="protein sequence ID" value="KKL73549.1"/>
    <property type="molecule type" value="Genomic_DNA"/>
</dbReference>
<evidence type="ECO:0000313" key="1">
    <source>
        <dbReference type="EMBL" id="KKL73549.1"/>
    </source>
</evidence>
<sequence>MDCVLTELDAGKWWCEKCDPRKEQLLRVKARRNCGKQRAPYRERPPPPTPEEIAERLWVCRKNVCGEYVRNREAGGKEQELCYCTTTCQGKPTPIEKLCSHAPGCPGGGHW</sequence>
<protein>
    <submittedName>
        <fullName evidence="1">Uncharacterized protein</fullName>
    </submittedName>
</protein>
<accession>A0A0F9EHU3</accession>
<name>A0A0F9EHU3_9ZZZZ</name>
<dbReference type="AlphaFoldDB" id="A0A0F9EHU3"/>
<comment type="caution">
    <text evidence="1">The sequence shown here is derived from an EMBL/GenBank/DDBJ whole genome shotgun (WGS) entry which is preliminary data.</text>
</comment>
<reference evidence="1" key="1">
    <citation type="journal article" date="2015" name="Nature">
        <title>Complex archaea that bridge the gap between prokaryotes and eukaryotes.</title>
        <authorList>
            <person name="Spang A."/>
            <person name="Saw J.H."/>
            <person name="Jorgensen S.L."/>
            <person name="Zaremba-Niedzwiedzka K."/>
            <person name="Martijn J."/>
            <person name="Lind A.E."/>
            <person name="van Eijk R."/>
            <person name="Schleper C."/>
            <person name="Guy L."/>
            <person name="Ettema T.J."/>
        </authorList>
    </citation>
    <scope>NUCLEOTIDE SEQUENCE</scope>
</reference>
<proteinExistence type="predicted"/>
<gene>
    <name evidence="1" type="ORF">LCGC14_2073800</name>
</gene>
<organism evidence="1">
    <name type="scientific">marine sediment metagenome</name>
    <dbReference type="NCBI Taxonomy" id="412755"/>
    <lineage>
        <taxon>unclassified sequences</taxon>
        <taxon>metagenomes</taxon>
        <taxon>ecological metagenomes</taxon>
    </lineage>
</organism>